<comment type="subcellular location">
    <subcellularLocation>
        <location evidence="1">Cell membrane</location>
        <topology evidence="1">Multi-pass membrane protein</topology>
    </subcellularLocation>
</comment>
<sequence>MIATIFGEFKPLRRFGIPAYIALSAALLAVRFFVARPYWNSGWTKWAEFPTQINSGAKYLFSQEYKLHILGTAYDMPFPELLAYFASLGEVILPVLLVIGLFSRFAGLGLLGMTCVIQLVYPGAWALHAQWALAALTIFICGPGLFSLDAGIRKLIKT</sequence>
<keyword evidence="9" id="KW-1185">Reference proteome</keyword>
<feature type="transmembrane region" description="Helical" evidence="7">
    <location>
        <begin position="108"/>
        <end position="125"/>
    </location>
</feature>
<dbReference type="InterPro" id="IPR032808">
    <property type="entry name" value="DoxX"/>
</dbReference>
<evidence type="ECO:0000256" key="1">
    <source>
        <dbReference type="ARBA" id="ARBA00004651"/>
    </source>
</evidence>
<feature type="transmembrane region" description="Helical" evidence="7">
    <location>
        <begin position="81"/>
        <end position="101"/>
    </location>
</feature>
<evidence type="ECO:0008006" key="10">
    <source>
        <dbReference type="Google" id="ProtNLM"/>
    </source>
</evidence>
<dbReference type="STRING" id="1122213.GCA_000423365_02203"/>
<dbReference type="PANTHER" id="PTHR33452:SF1">
    <property type="entry name" value="INNER MEMBRANE PROTEIN YPHA-RELATED"/>
    <property type="match status" value="1"/>
</dbReference>
<dbReference type="InterPro" id="IPR051907">
    <property type="entry name" value="DoxX-like_oxidoreductase"/>
</dbReference>
<dbReference type="RefSeq" id="WP_117395711.1">
    <property type="nucleotide sequence ID" value="NZ_CP021330.1"/>
</dbReference>
<accession>A0A2R4MEG2</accession>
<comment type="similarity">
    <text evidence="2">Belongs to the DoxX family.</text>
</comment>
<keyword evidence="4 7" id="KW-0812">Transmembrane</keyword>
<feature type="transmembrane region" description="Helical" evidence="7">
    <location>
        <begin position="12"/>
        <end position="34"/>
    </location>
</feature>
<keyword evidence="5 7" id="KW-1133">Transmembrane helix</keyword>
<evidence type="ECO:0000313" key="8">
    <source>
        <dbReference type="EMBL" id="AVX04427.1"/>
    </source>
</evidence>
<feature type="transmembrane region" description="Helical" evidence="7">
    <location>
        <begin position="131"/>
        <end position="152"/>
    </location>
</feature>
<evidence type="ECO:0000256" key="3">
    <source>
        <dbReference type="ARBA" id="ARBA00022475"/>
    </source>
</evidence>
<organism evidence="8 9">
    <name type="scientific">Maritalea myrionectae</name>
    <dbReference type="NCBI Taxonomy" id="454601"/>
    <lineage>
        <taxon>Bacteria</taxon>
        <taxon>Pseudomonadati</taxon>
        <taxon>Pseudomonadota</taxon>
        <taxon>Alphaproteobacteria</taxon>
        <taxon>Hyphomicrobiales</taxon>
        <taxon>Devosiaceae</taxon>
        <taxon>Maritalea</taxon>
    </lineage>
</organism>
<dbReference type="AlphaFoldDB" id="A0A2R4MEG2"/>
<evidence type="ECO:0000256" key="4">
    <source>
        <dbReference type="ARBA" id="ARBA00022692"/>
    </source>
</evidence>
<dbReference type="KEGG" id="mmyr:MXMO3_01903"/>
<name>A0A2R4MEG2_9HYPH</name>
<evidence type="ECO:0000256" key="7">
    <source>
        <dbReference type="SAM" id="Phobius"/>
    </source>
</evidence>
<dbReference type="EMBL" id="CP021330">
    <property type="protein sequence ID" value="AVX04427.1"/>
    <property type="molecule type" value="Genomic_DNA"/>
</dbReference>
<reference evidence="8 9" key="1">
    <citation type="submission" date="2017-05" db="EMBL/GenBank/DDBJ databases">
        <title>Genome Analysis of Maritalea myrionectae HL2708#5.</title>
        <authorList>
            <consortium name="Cotde Inc.-PKNU"/>
            <person name="Jang D."/>
            <person name="Oh H.-M."/>
        </authorList>
    </citation>
    <scope>NUCLEOTIDE SEQUENCE [LARGE SCALE GENOMIC DNA]</scope>
    <source>
        <strain evidence="8 9">HL2708#5</strain>
    </source>
</reference>
<gene>
    <name evidence="8" type="ORF">MXMO3_01903</name>
</gene>
<proteinExistence type="inferred from homology"/>
<dbReference type="Proteomes" id="UP000258927">
    <property type="component" value="Chromosome"/>
</dbReference>
<evidence type="ECO:0000256" key="5">
    <source>
        <dbReference type="ARBA" id="ARBA00022989"/>
    </source>
</evidence>
<dbReference type="Pfam" id="PF07681">
    <property type="entry name" value="DoxX"/>
    <property type="match status" value="1"/>
</dbReference>
<keyword evidence="3" id="KW-1003">Cell membrane</keyword>
<dbReference type="PANTHER" id="PTHR33452">
    <property type="entry name" value="OXIDOREDUCTASE CATD-RELATED"/>
    <property type="match status" value="1"/>
</dbReference>
<dbReference type="GO" id="GO:0005886">
    <property type="term" value="C:plasma membrane"/>
    <property type="evidence" value="ECO:0007669"/>
    <property type="project" value="UniProtKB-SubCell"/>
</dbReference>
<evidence type="ECO:0000256" key="2">
    <source>
        <dbReference type="ARBA" id="ARBA00006679"/>
    </source>
</evidence>
<protein>
    <recommendedName>
        <fullName evidence="10">DoxX family protein</fullName>
    </recommendedName>
</protein>
<evidence type="ECO:0000256" key="6">
    <source>
        <dbReference type="ARBA" id="ARBA00023136"/>
    </source>
</evidence>
<evidence type="ECO:0000313" key="9">
    <source>
        <dbReference type="Proteomes" id="UP000258927"/>
    </source>
</evidence>
<keyword evidence="6 7" id="KW-0472">Membrane</keyword>